<protein>
    <submittedName>
        <fullName evidence="1">Uncharacterized protein</fullName>
    </submittedName>
</protein>
<organism evidence="1 2">
    <name type="scientific">Candidatus Fonsibacter lacus</name>
    <dbReference type="NCBI Taxonomy" id="2576439"/>
    <lineage>
        <taxon>Bacteria</taxon>
        <taxon>Pseudomonadati</taxon>
        <taxon>Pseudomonadota</taxon>
        <taxon>Alphaproteobacteria</taxon>
        <taxon>Candidatus Pelagibacterales</taxon>
        <taxon>Candidatus Pelagibacterales incertae sedis</taxon>
        <taxon>Candidatus Fonsibacter</taxon>
    </lineage>
</organism>
<dbReference type="AlphaFoldDB" id="A0A964XQ28"/>
<gene>
    <name evidence="1" type="ORF">EBV32_00320</name>
</gene>
<dbReference type="Proteomes" id="UP000713222">
    <property type="component" value="Unassembled WGS sequence"/>
</dbReference>
<comment type="caution">
    <text evidence="1">The sequence shown here is derived from an EMBL/GenBank/DDBJ whole genome shotgun (WGS) entry which is preliminary data.</text>
</comment>
<evidence type="ECO:0000313" key="1">
    <source>
        <dbReference type="EMBL" id="NBN87529.1"/>
    </source>
</evidence>
<sequence>MRQVTLAGRLHPERAEAELLDQPPARLHALPGDARVMHLQLLDGAEGEAVQAGSEVMHRNLFRNRFPLKWQGLFSRHSG</sequence>
<evidence type="ECO:0000313" key="2">
    <source>
        <dbReference type="Proteomes" id="UP000713222"/>
    </source>
</evidence>
<name>A0A964XQ28_9PROT</name>
<reference evidence="1" key="1">
    <citation type="submission" date="2018-10" db="EMBL/GenBank/DDBJ databases">
        <title>Iterative Subtractive Binning of Freshwater Chronoseries Metagenomes Recovers Nearly Complete Genomes from over Four Hundred Novel Species.</title>
        <authorList>
            <person name="Rodriguez-R L.M."/>
            <person name="Tsementzi D."/>
            <person name="Luo C."/>
            <person name="Konstantinidis K.T."/>
        </authorList>
    </citation>
    <scope>NUCLEOTIDE SEQUENCE</scope>
    <source>
        <strain evidence="1">WB7_6_001</strain>
    </source>
</reference>
<proteinExistence type="predicted"/>
<dbReference type="EMBL" id="RGET01000002">
    <property type="protein sequence ID" value="NBN87529.1"/>
    <property type="molecule type" value="Genomic_DNA"/>
</dbReference>
<accession>A0A964XQ28</accession>